<organism evidence="2 3">
    <name type="scientific">Aspergillus bertholletiae</name>
    <dbReference type="NCBI Taxonomy" id="1226010"/>
    <lineage>
        <taxon>Eukaryota</taxon>
        <taxon>Fungi</taxon>
        <taxon>Dikarya</taxon>
        <taxon>Ascomycota</taxon>
        <taxon>Pezizomycotina</taxon>
        <taxon>Eurotiomycetes</taxon>
        <taxon>Eurotiomycetidae</taxon>
        <taxon>Eurotiales</taxon>
        <taxon>Aspergillaceae</taxon>
        <taxon>Aspergillus</taxon>
        <taxon>Aspergillus subgen. Circumdati</taxon>
    </lineage>
</organism>
<reference evidence="2 3" key="1">
    <citation type="submission" date="2019-04" db="EMBL/GenBank/DDBJ databases">
        <title>Friends and foes A comparative genomics studyof 23 Aspergillus species from section Flavi.</title>
        <authorList>
            <consortium name="DOE Joint Genome Institute"/>
            <person name="Kjaerbolling I."/>
            <person name="Vesth T."/>
            <person name="Frisvad J.C."/>
            <person name="Nybo J.L."/>
            <person name="Theobald S."/>
            <person name="Kildgaard S."/>
            <person name="Isbrandt T."/>
            <person name="Kuo A."/>
            <person name="Sato A."/>
            <person name="Lyhne E.K."/>
            <person name="Kogle M.E."/>
            <person name="Wiebenga A."/>
            <person name="Kun R.S."/>
            <person name="Lubbers R.J."/>
            <person name="Makela M.R."/>
            <person name="Barry K."/>
            <person name="Chovatia M."/>
            <person name="Clum A."/>
            <person name="Daum C."/>
            <person name="Haridas S."/>
            <person name="He G."/>
            <person name="LaButti K."/>
            <person name="Lipzen A."/>
            <person name="Mondo S."/>
            <person name="Riley R."/>
            <person name="Salamov A."/>
            <person name="Simmons B.A."/>
            <person name="Magnuson J.K."/>
            <person name="Henrissat B."/>
            <person name="Mortensen U.H."/>
            <person name="Larsen T.O."/>
            <person name="Devries R.P."/>
            <person name="Grigoriev I.V."/>
            <person name="Machida M."/>
            <person name="Baker S.E."/>
            <person name="Andersen M.R."/>
        </authorList>
    </citation>
    <scope>NUCLEOTIDE SEQUENCE [LARGE SCALE GENOMIC DNA]</scope>
    <source>
        <strain evidence="2 3">IBT 29228</strain>
    </source>
</reference>
<evidence type="ECO:0000313" key="3">
    <source>
        <dbReference type="Proteomes" id="UP000326198"/>
    </source>
</evidence>
<protein>
    <submittedName>
        <fullName evidence="2">Uncharacterized protein</fullName>
    </submittedName>
</protein>
<accession>A0A5N7B5N3</accession>
<dbReference type="Proteomes" id="UP000326198">
    <property type="component" value="Unassembled WGS sequence"/>
</dbReference>
<feature type="transmembrane region" description="Helical" evidence="1">
    <location>
        <begin position="29"/>
        <end position="50"/>
    </location>
</feature>
<dbReference type="AlphaFoldDB" id="A0A5N7B5N3"/>
<name>A0A5N7B5N3_9EURO</name>
<keyword evidence="1" id="KW-1133">Transmembrane helix</keyword>
<keyword evidence="1" id="KW-0472">Membrane</keyword>
<evidence type="ECO:0000256" key="1">
    <source>
        <dbReference type="SAM" id="Phobius"/>
    </source>
</evidence>
<evidence type="ECO:0000313" key="2">
    <source>
        <dbReference type="EMBL" id="KAE8377235.1"/>
    </source>
</evidence>
<proteinExistence type="predicted"/>
<dbReference type="EMBL" id="ML736227">
    <property type="protein sequence ID" value="KAE8377235.1"/>
    <property type="molecule type" value="Genomic_DNA"/>
</dbReference>
<sequence length="62" mass="7210">MQSLYGFHSLIQAWTASTTPRIHNSSESYFLLFHIFFCSCLFFSFLFFFLRGEGGFAIITLI</sequence>
<gene>
    <name evidence="2" type="ORF">BDV26DRAFT_264201</name>
</gene>
<keyword evidence="3" id="KW-1185">Reference proteome</keyword>
<keyword evidence="1" id="KW-0812">Transmembrane</keyword>